<dbReference type="Proteomes" id="UP000287651">
    <property type="component" value="Unassembled WGS sequence"/>
</dbReference>
<feature type="compositionally biased region" description="Low complexity" evidence="1">
    <location>
        <begin position="47"/>
        <end position="58"/>
    </location>
</feature>
<accession>A0A427A5G7</accession>
<evidence type="ECO:0000313" key="3">
    <source>
        <dbReference type="Proteomes" id="UP000287651"/>
    </source>
</evidence>
<organism evidence="2 3">
    <name type="scientific">Ensete ventricosum</name>
    <name type="common">Abyssinian banana</name>
    <name type="synonym">Musa ensete</name>
    <dbReference type="NCBI Taxonomy" id="4639"/>
    <lineage>
        <taxon>Eukaryota</taxon>
        <taxon>Viridiplantae</taxon>
        <taxon>Streptophyta</taxon>
        <taxon>Embryophyta</taxon>
        <taxon>Tracheophyta</taxon>
        <taxon>Spermatophyta</taxon>
        <taxon>Magnoliopsida</taxon>
        <taxon>Liliopsida</taxon>
        <taxon>Zingiberales</taxon>
        <taxon>Musaceae</taxon>
        <taxon>Ensete</taxon>
    </lineage>
</organism>
<evidence type="ECO:0000313" key="2">
    <source>
        <dbReference type="EMBL" id="RRT71398.1"/>
    </source>
</evidence>
<comment type="caution">
    <text evidence="2">The sequence shown here is derived from an EMBL/GenBank/DDBJ whole genome shotgun (WGS) entry which is preliminary data.</text>
</comment>
<feature type="region of interest" description="Disordered" evidence="1">
    <location>
        <begin position="1"/>
        <end position="113"/>
    </location>
</feature>
<proteinExistence type="predicted"/>
<gene>
    <name evidence="2" type="ORF">B296_00014773</name>
</gene>
<feature type="compositionally biased region" description="Polar residues" evidence="1">
    <location>
        <begin position="59"/>
        <end position="68"/>
    </location>
</feature>
<feature type="compositionally biased region" description="Basic and acidic residues" evidence="1">
    <location>
        <begin position="1"/>
        <end position="11"/>
    </location>
</feature>
<reference evidence="2 3" key="1">
    <citation type="journal article" date="2014" name="Agronomy (Basel)">
        <title>A Draft Genome Sequence for Ensete ventricosum, the Drought-Tolerant Tree Against Hunger.</title>
        <authorList>
            <person name="Harrison J."/>
            <person name="Moore K.A."/>
            <person name="Paszkiewicz K."/>
            <person name="Jones T."/>
            <person name="Grant M."/>
            <person name="Ambacheew D."/>
            <person name="Muzemil S."/>
            <person name="Studholme D.J."/>
        </authorList>
    </citation>
    <scope>NUCLEOTIDE SEQUENCE [LARGE SCALE GENOMIC DNA]</scope>
</reference>
<protein>
    <submittedName>
        <fullName evidence="2">Uncharacterized protein</fullName>
    </submittedName>
</protein>
<dbReference type="EMBL" id="AMZH03003719">
    <property type="protein sequence ID" value="RRT71398.1"/>
    <property type="molecule type" value="Genomic_DNA"/>
</dbReference>
<sequence length="342" mass="38366">MVRGQSQKDEDISSSGSRGAAGKKKEDIGNACPRSKVLGGRAKDSRSTATTSSAETESFTLRRSSTETPTKKVSMPSQLEQLERQKMSTPLKKRRSESEVQKGPQNPLRRSDRIEKFYASSLGGRAKDIRSTAASSSAEAESYILRRSSMETPLKKARMSFKSEQLEKQNMSAPLQRRRSEREVHKGPQNPLRRSDRLEKLCVSSPLEKEKKVNDVKNGKKKLVFGTPEENKTDKLDSGSTLSAKKTKRMDARTYRALFTPVVKKAKISASDFSLSWLFLDSIEILHNCDSRAADSAVMLEGGNECTQRKFDEPGESFEQHTKCSELQRYSLSHVILFEMQT</sequence>
<name>A0A427A5G7_ENSVE</name>
<feature type="region of interest" description="Disordered" evidence="1">
    <location>
        <begin position="158"/>
        <end position="192"/>
    </location>
</feature>
<evidence type="ECO:0000256" key="1">
    <source>
        <dbReference type="SAM" id="MobiDB-lite"/>
    </source>
</evidence>
<dbReference type="AlphaFoldDB" id="A0A427A5G7"/>